<feature type="transmembrane region" description="Helical" evidence="7">
    <location>
        <begin position="38"/>
        <end position="59"/>
    </location>
</feature>
<evidence type="ECO:0000313" key="9">
    <source>
        <dbReference type="EMBL" id="MEN0642380.1"/>
    </source>
</evidence>
<comment type="caution">
    <text evidence="9">The sequence shown here is derived from an EMBL/GenBank/DDBJ whole genome shotgun (WGS) entry which is preliminary data.</text>
</comment>
<feature type="transmembrane region" description="Helical" evidence="7">
    <location>
        <begin position="214"/>
        <end position="234"/>
    </location>
</feature>
<gene>
    <name evidence="9" type="ORF">MKY91_04285</name>
</gene>
<feature type="transmembrane region" description="Helical" evidence="7">
    <location>
        <begin position="336"/>
        <end position="355"/>
    </location>
</feature>
<evidence type="ECO:0000256" key="7">
    <source>
        <dbReference type="SAM" id="Phobius"/>
    </source>
</evidence>
<evidence type="ECO:0000313" key="10">
    <source>
        <dbReference type="Proteomes" id="UP001418796"/>
    </source>
</evidence>
<reference evidence="9 10" key="1">
    <citation type="submission" date="2024-03" db="EMBL/GenBank/DDBJ databases">
        <title>Bacilli Hybrid Assemblies.</title>
        <authorList>
            <person name="Kovac J."/>
        </authorList>
    </citation>
    <scope>NUCLEOTIDE SEQUENCE [LARGE SCALE GENOMIC DNA]</scope>
    <source>
        <strain evidence="9 10">FSL R7-0666</strain>
    </source>
</reference>
<feature type="transmembrane region" description="Helical" evidence="7">
    <location>
        <begin position="133"/>
        <end position="152"/>
    </location>
</feature>
<dbReference type="Gene3D" id="1.20.1250.20">
    <property type="entry name" value="MFS general substrate transporter like domains"/>
    <property type="match status" value="1"/>
</dbReference>
<keyword evidence="2" id="KW-0813">Transport</keyword>
<evidence type="ECO:0000256" key="4">
    <source>
        <dbReference type="ARBA" id="ARBA00022692"/>
    </source>
</evidence>
<keyword evidence="3" id="KW-1003">Cell membrane</keyword>
<evidence type="ECO:0000256" key="2">
    <source>
        <dbReference type="ARBA" id="ARBA00022448"/>
    </source>
</evidence>
<keyword evidence="5 7" id="KW-1133">Transmembrane helix</keyword>
<evidence type="ECO:0000256" key="6">
    <source>
        <dbReference type="ARBA" id="ARBA00023136"/>
    </source>
</evidence>
<feature type="transmembrane region" description="Helical" evidence="7">
    <location>
        <begin position="65"/>
        <end position="82"/>
    </location>
</feature>
<feature type="transmembrane region" description="Helical" evidence="7">
    <location>
        <begin position="6"/>
        <end position="26"/>
    </location>
</feature>
<dbReference type="PANTHER" id="PTHR23513">
    <property type="entry name" value="INTEGRAL MEMBRANE EFFLUX PROTEIN-RELATED"/>
    <property type="match status" value="1"/>
</dbReference>
<dbReference type="Pfam" id="PF05977">
    <property type="entry name" value="MFS_3"/>
    <property type="match status" value="1"/>
</dbReference>
<proteinExistence type="predicted"/>
<evidence type="ECO:0000256" key="1">
    <source>
        <dbReference type="ARBA" id="ARBA00004651"/>
    </source>
</evidence>
<feature type="domain" description="Major facilitator superfamily (MFS) profile" evidence="8">
    <location>
        <begin position="1"/>
        <end position="154"/>
    </location>
</feature>
<organism evidence="9 10">
    <name type="scientific">Alkalicoccobacillus gibsonii</name>
    <dbReference type="NCBI Taxonomy" id="79881"/>
    <lineage>
        <taxon>Bacteria</taxon>
        <taxon>Bacillati</taxon>
        <taxon>Bacillota</taxon>
        <taxon>Bacilli</taxon>
        <taxon>Bacillales</taxon>
        <taxon>Bacillaceae</taxon>
        <taxon>Alkalicoccobacillus</taxon>
    </lineage>
</organism>
<name>A0ABU9VEQ5_9BACI</name>
<dbReference type="Proteomes" id="UP001418796">
    <property type="component" value="Unassembled WGS sequence"/>
</dbReference>
<feature type="transmembrane region" description="Helical" evidence="7">
    <location>
        <begin position="246"/>
        <end position="277"/>
    </location>
</feature>
<evidence type="ECO:0000256" key="5">
    <source>
        <dbReference type="ARBA" id="ARBA00022989"/>
    </source>
</evidence>
<feature type="domain" description="Major facilitator superfamily (MFS) profile" evidence="8">
    <location>
        <begin position="175"/>
        <end position="373"/>
    </location>
</feature>
<evidence type="ECO:0000259" key="8">
    <source>
        <dbReference type="PROSITE" id="PS50850"/>
    </source>
</evidence>
<protein>
    <submittedName>
        <fullName evidence="9">MFS transporter</fullName>
    </submittedName>
</protein>
<sequence length="373" mass="39763">MTQSSLAVGAAGLFIAIPSLLFVLFAGSLGDSYDRRKLVLFTTMGQIVVASIYFIQSALQNEQVWILYGLLAMQSLLTSINAPARATFMPRLLPKDQFRSAAVLNMVFMTFCGVLGPITAGFITSLWSMNINYLINALSYIAALYGVFRLPAMLPEGGAVKPSVGMIAEGMKFIVKSERIKGAFLTDMSVTLLGTSTALFPAITALYFSDDPTILGYFMAAPALGGFLGSICSGHLSNVKREGRAVIVLAFSYAVSIMCFGLSVNTIIILPLFFLMLSGAADSIMVVLNQTIVVHSTPDHLRSRVNSVEYLLGFGGPQLGDFRAGAVGTALSPRSATMLGGVTSILAVGAIYVLLPSYRAFHVENEVVGEEAT</sequence>
<dbReference type="CDD" id="cd06173">
    <property type="entry name" value="MFS_MefA_like"/>
    <property type="match status" value="1"/>
</dbReference>
<dbReference type="PROSITE" id="PS50850">
    <property type="entry name" value="MFS"/>
    <property type="match status" value="2"/>
</dbReference>
<dbReference type="PANTHER" id="PTHR23513:SF9">
    <property type="entry name" value="ENTEROBACTIN EXPORTER ENTS"/>
    <property type="match status" value="1"/>
</dbReference>
<keyword evidence="10" id="KW-1185">Reference proteome</keyword>
<accession>A0ABU9VEQ5</accession>
<comment type="subcellular location">
    <subcellularLocation>
        <location evidence="1">Cell membrane</location>
        <topology evidence="1">Multi-pass membrane protein</topology>
    </subcellularLocation>
</comment>
<keyword evidence="6 7" id="KW-0472">Membrane</keyword>
<dbReference type="EMBL" id="JBCITK010000001">
    <property type="protein sequence ID" value="MEN0642380.1"/>
    <property type="molecule type" value="Genomic_DNA"/>
</dbReference>
<dbReference type="InterPro" id="IPR020846">
    <property type="entry name" value="MFS_dom"/>
</dbReference>
<feature type="transmembrane region" description="Helical" evidence="7">
    <location>
        <begin position="184"/>
        <end position="208"/>
    </location>
</feature>
<evidence type="ECO:0000256" key="3">
    <source>
        <dbReference type="ARBA" id="ARBA00022475"/>
    </source>
</evidence>
<dbReference type="InterPro" id="IPR010290">
    <property type="entry name" value="TM_effector"/>
</dbReference>
<keyword evidence="4 7" id="KW-0812">Transmembrane</keyword>
<feature type="transmembrane region" description="Helical" evidence="7">
    <location>
        <begin position="103"/>
        <end position="127"/>
    </location>
</feature>
<dbReference type="InterPro" id="IPR036259">
    <property type="entry name" value="MFS_trans_sf"/>
</dbReference>
<dbReference type="RefSeq" id="WP_343132063.1">
    <property type="nucleotide sequence ID" value="NZ_JBCITK010000001.1"/>
</dbReference>
<dbReference type="SUPFAM" id="SSF103473">
    <property type="entry name" value="MFS general substrate transporter"/>
    <property type="match status" value="1"/>
</dbReference>